<dbReference type="GO" id="GO:0005886">
    <property type="term" value="C:plasma membrane"/>
    <property type="evidence" value="ECO:0007669"/>
    <property type="project" value="UniProtKB-SubCell"/>
</dbReference>
<proteinExistence type="inferred from homology"/>
<feature type="transmembrane region" description="Helical" evidence="10">
    <location>
        <begin position="275"/>
        <end position="297"/>
    </location>
</feature>
<evidence type="ECO:0000256" key="3">
    <source>
        <dbReference type="ARBA" id="ARBA00022448"/>
    </source>
</evidence>
<feature type="transmembrane region" description="Helical" evidence="10">
    <location>
        <begin position="78"/>
        <end position="98"/>
    </location>
</feature>
<keyword evidence="4 10" id="KW-0812">Transmembrane</keyword>
<dbReference type="Proteomes" id="UP000033869">
    <property type="component" value="Unassembled WGS sequence"/>
</dbReference>
<keyword evidence="3 10" id="KW-0813">Transport</keyword>
<dbReference type="FunFam" id="1.10.3370.10:FF:000001">
    <property type="entry name" value="Preprotein translocase subunit SecY"/>
    <property type="match status" value="1"/>
</dbReference>
<dbReference type="HAMAP" id="MF_01465">
    <property type="entry name" value="SecY"/>
    <property type="match status" value="1"/>
</dbReference>
<dbReference type="PRINTS" id="PR00303">
    <property type="entry name" value="SECYTRNLCASE"/>
</dbReference>
<comment type="subcellular location">
    <subcellularLocation>
        <location evidence="10">Cell membrane</location>
        <topology evidence="10">Multi-pass membrane protein</topology>
    </subcellularLocation>
    <subcellularLocation>
        <location evidence="1">Membrane</location>
        <topology evidence="1">Multi-pass membrane protein</topology>
    </subcellularLocation>
</comment>
<gene>
    <name evidence="10" type="primary">secY</name>
    <name evidence="12" type="ORF">UU65_C0004G0066</name>
</gene>
<dbReference type="Pfam" id="PF00344">
    <property type="entry name" value="SecY"/>
    <property type="match status" value="1"/>
</dbReference>
<dbReference type="AlphaFoldDB" id="A0A0G0W7A0"/>
<comment type="similarity">
    <text evidence="2 10 11">Belongs to the SecY/SEC61-alpha family.</text>
</comment>
<keyword evidence="10" id="KW-1003">Cell membrane</keyword>
<feature type="transmembrane region" description="Helical" evidence="10">
    <location>
        <begin position="317"/>
        <end position="340"/>
    </location>
</feature>
<evidence type="ECO:0000256" key="4">
    <source>
        <dbReference type="ARBA" id="ARBA00022692"/>
    </source>
</evidence>
<feature type="transmembrane region" description="Helical" evidence="10">
    <location>
        <begin position="155"/>
        <end position="173"/>
    </location>
</feature>
<feature type="transmembrane region" description="Helical" evidence="10">
    <location>
        <begin position="180"/>
        <end position="198"/>
    </location>
</feature>
<dbReference type="GO" id="GO:0043952">
    <property type="term" value="P:protein transport by the Sec complex"/>
    <property type="evidence" value="ECO:0007669"/>
    <property type="project" value="UniProtKB-UniRule"/>
</dbReference>
<evidence type="ECO:0000256" key="11">
    <source>
        <dbReference type="RuleBase" id="RU004349"/>
    </source>
</evidence>
<evidence type="ECO:0000256" key="10">
    <source>
        <dbReference type="HAMAP-Rule" id="MF_01465"/>
    </source>
</evidence>
<evidence type="ECO:0000256" key="1">
    <source>
        <dbReference type="ARBA" id="ARBA00004141"/>
    </source>
</evidence>
<comment type="caution">
    <text evidence="12">The sequence shown here is derived from an EMBL/GenBank/DDBJ whole genome shotgun (WGS) entry which is preliminary data.</text>
</comment>
<dbReference type="InterPro" id="IPR026593">
    <property type="entry name" value="SecY"/>
</dbReference>
<keyword evidence="7 10" id="KW-0811">Translocation</keyword>
<feature type="transmembrane region" description="Helical" evidence="10">
    <location>
        <begin position="400"/>
        <end position="421"/>
    </location>
</feature>
<evidence type="ECO:0000313" key="12">
    <source>
        <dbReference type="EMBL" id="KKS08855.1"/>
    </source>
</evidence>
<dbReference type="InterPro" id="IPR023201">
    <property type="entry name" value="SecY_dom_sf"/>
</dbReference>
<dbReference type="InterPro" id="IPR030659">
    <property type="entry name" value="SecY_CS"/>
</dbReference>
<feature type="transmembrane region" description="Helical" evidence="10">
    <location>
        <begin position="118"/>
        <end position="135"/>
    </location>
</feature>
<evidence type="ECO:0000256" key="5">
    <source>
        <dbReference type="ARBA" id="ARBA00022927"/>
    </source>
</evidence>
<dbReference type="EMBL" id="LCBL01000004">
    <property type="protein sequence ID" value="KKS08855.1"/>
    <property type="molecule type" value="Genomic_DNA"/>
</dbReference>
<sequence>MDYVKQILKNRELRNKILFVMAMFLVFRLISHVPIPGPDPIKIREFLSGYFSQNAFLGFLDIFSGGGLSNFSVALMGVGPYITASIIMQLLTMVVPTLHAISKEGEQGHNKINQYSRYLTVPIAMIQGYSMLILIKRSSAQLGTDIIGDPTVSTWLLMLLSITVGTIFVMWIGELITEKGIGNGVSMIIFAGIVARVPSSAGNMINKFTVEGFNPAEFWKMVGFLVFAVLVIIGVVLLTEGQRKIPVSYAKKVRGNRIYGGMDTHLPLKINTAGVIPIIFAGAFMNLPQIIGLLSNARTYWVANFAKWVTTAFSPQNWPYAVTYFLLIVAFTYFSTFLYFNPKDVSENIQKQGGFIPGIRPGRQTADYLVHVLNRLTLTGSIFLGLIAVLPFILQPLTNNAALTIGGTGILIVVSVVLETMKKVQAQLIMRTYEKV</sequence>
<feature type="transmembrane region" description="Helical" evidence="10">
    <location>
        <begin position="372"/>
        <end position="394"/>
    </location>
</feature>
<evidence type="ECO:0000256" key="2">
    <source>
        <dbReference type="ARBA" id="ARBA00005751"/>
    </source>
</evidence>
<dbReference type="PANTHER" id="PTHR10906">
    <property type="entry name" value="SECY/SEC61-ALPHA FAMILY MEMBER"/>
    <property type="match status" value="1"/>
</dbReference>
<evidence type="ECO:0000256" key="8">
    <source>
        <dbReference type="ARBA" id="ARBA00023136"/>
    </source>
</evidence>
<dbReference type="PROSITE" id="PS00755">
    <property type="entry name" value="SECY_1"/>
    <property type="match status" value="1"/>
</dbReference>
<feature type="transmembrane region" description="Helical" evidence="10">
    <location>
        <begin position="17"/>
        <end position="35"/>
    </location>
</feature>
<dbReference type="PATRIC" id="fig|1618344.3.peg.993"/>
<dbReference type="GO" id="GO:0065002">
    <property type="term" value="P:intracellular protein transmembrane transport"/>
    <property type="evidence" value="ECO:0007669"/>
    <property type="project" value="UniProtKB-UniRule"/>
</dbReference>
<dbReference type="PIRSF" id="PIRSF004557">
    <property type="entry name" value="SecY"/>
    <property type="match status" value="1"/>
</dbReference>
<comment type="function">
    <text evidence="10">The central subunit of the protein translocation channel SecYEG. Consists of two halves formed by TMs 1-5 and 6-10. These two domains form a lateral gate at the front which open onto the bilayer between TMs 2 and 7, and are clamped together by SecE at the back. The channel is closed by both a pore ring composed of hydrophobic SecY resides and a short helix (helix 2A) on the extracellular side of the membrane which forms a plug. The plug probably moves laterally to allow the channel to open. The ring and the pore may move independently.</text>
</comment>
<comment type="subunit">
    <text evidence="10">Component of the Sec protein translocase complex. Heterotrimer consisting of SecY, SecE and SecG subunits. The heterotrimers can form oligomers, although 1 heterotrimer is thought to be able to translocate proteins. Interacts with the ribosome. Interacts with SecDF, and other proteins may be involved. Interacts with SecA.</text>
</comment>
<dbReference type="SUPFAM" id="SSF103491">
    <property type="entry name" value="Preprotein translocase SecY subunit"/>
    <property type="match status" value="1"/>
</dbReference>
<protein>
    <recommendedName>
        <fullName evidence="9 10">Protein translocase subunit SecY</fullName>
    </recommendedName>
</protein>
<feature type="transmembrane region" description="Helical" evidence="10">
    <location>
        <begin position="218"/>
        <end position="238"/>
    </location>
</feature>
<name>A0A0G0W7A0_UNCC2</name>
<dbReference type="InterPro" id="IPR002208">
    <property type="entry name" value="SecY/SEC61-alpha"/>
</dbReference>
<accession>A0A0G0W7A0</accession>
<keyword evidence="8 10" id="KW-0472">Membrane</keyword>
<dbReference type="GO" id="GO:0006605">
    <property type="term" value="P:protein targeting"/>
    <property type="evidence" value="ECO:0007669"/>
    <property type="project" value="UniProtKB-UniRule"/>
</dbReference>
<evidence type="ECO:0000256" key="9">
    <source>
        <dbReference type="ARBA" id="ARBA00039733"/>
    </source>
</evidence>
<evidence type="ECO:0000313" key="13">
    <source>
        <dbReference type="Proteomes" id="UP000033869"/>
    </source>
</evidence>
<organism evidence="12 13">
    <name type="scientific">candidate division CPR2 bacterium GW2011_GWC1_41_48</name>
    <dbReference type="NCBI Taxonomy" id="1618344"/>
    <lineage>
        <taxon>Bacteria</taxon>
        <taxon>Bacteria division CPR2</taxon>
    </lineage>
</organism>
<evidence type="ECO:0000256" key="6">
    <source>
        <dbReference type="ARBA" id="ARBA00022989"/>
    </source>
</evidence>
<dbReference type="NCBIfam" id="TIGR00967">
    <property type="entry name" value="3a0501s007"/>
    <property type="match status" value="1"/>
</dbReference>
<dbReference type="Gene3D" id="1.10.3370.10">
    <property type="entry name" value="SecY subunit domain"/>
    <property type="match status" value="1"/>
</dbReference>
<evidence type="ECO:0000256" key="7">
    <source>
        <dbReference type="ARBA" id="ARBA00023010"/>
    </source>
</evidence>
<keyword evidence="6 10" id="KW-1133">Transmembrane helix</keyword>
<reference evidence="12 13" key="1">
    <citation type="journal article" date="2015" name="Nature">
        <title>rRNA introns, odd ribosomes, and small enigmatic genomes across a large radiation of phyla.</title>
        <authorList>
            <person name="Brown C.T."/>
            <person name="Hug L.A."/>
            <person name="Thomas B.C."/>
            <person name="Sharon I."/>
            <person name="Castelle C.J."/>
            <person name="Singh A."/>
            <person name="Wilkins M.J."/>
            <person name="Williams K.H."/>
            <person name="Banfield J.F."/>
        </authorList>
    </citation>
    <scope>NUCLEOTIDE SEQUENCE [LARGE SCALE GENOMIC DNA]</scope>
</reference>
<keyword evidence="5 10" id="KW-0653">Protein transport</keyword>